<dbReference type="AlphaFoldDB" id="S2K2X7"/>
<dbReference type="EMBL" id="KE123932">
    <property type="protein sequence ID" value="EPB89618.1"/>
    <property type="molecule type" value="Genomic_DNA"/>
</dbReference>
<dbReference type="Proteomes" id="UP000014254">
    <property type="component" value="Unassembled WGS sequence"/>
</dbReference>
<proteinExistence type="predicted"/>
<name>S2K2X7_MUCC1</name>
<gene>
    <name evidence="1" type="ORF">HMPREF1544_03550</name>
</gene>
<protein>
    <submittedName>
        <fullName evidence="1">Uncharacterized protein</fullName>
    </submittedName>
</protein>
<sequence length="59" mass="6336">YLGFPLIQSTLQHNSFIAALIGKLKKKLQPLSAGQCHLLGKPLLSIHYSCPNAGISFAS</sequence>
<accession>S2K2X7</accession>
<dbReference type="InParanoid" id="S2K2X7"/>
<keyword evidence="2" id="KW-1185">Reference proteome</keyword>
<dbReference type="VEuPathDB" id="FungiDB:HMPREF1544_03550"/>
<evidence type="ECO:0000313" key="1">
    <source>
        <dbReference type="EMBL" id="EPB89618.1"/>
    </source>
</evidence>
<organism evidence="1 2">
    <name type="scientific">Mucor circinelloides f. circinelloides (strain 1006PhL)</name>
    <name type="common">Mucormycosis agent</name>
    <name type="synonym">Calyptromyces circinelloides</name>
    <dbReference type="NCBI Taxonomy" id="1220926"/>
    <lineage>
        <taxon>Eukaryota</taxon>
        <taxon>Fungi</taxon>
        <taxon>Fungi incertae sedis</taxon>
        <taxon>Mucoromycota</taxon>
        <taxon>Mucoromycotina</taxon>
        <taxon>Mucoromycetes</taxon>
        <taxon>Mucorales</taxon>
        <taxon>Mucorineae</taxon>
        <taxon>Mucoraceae</taxon>
        <taxon>Mucor</taxon>
    </lineage>
</organism>
<evidence type="ECO:0000313" key="2">
    <source>
        <dbReference type="Proteomes" id="UP000014254"/>
    </source>
</evidence>
<feature type="non-terminal residue" evidence="1">
    <location>
        <position position="1"/>
    </location>
</feature>
<reference evidence="2" key="1">
    <citation type="submission" date="2013-05" db="EMBL/GenBank/DDBJ databases">
        <title>The Genome sequence of Mucor circinelloides f. circinelloides 1006PhL.</title>
        <authorList>
            <consortium name="The Broad Institute Genomics Platform"/>
            <person name="Cuomo C."/>
            <person name="Earl A."/>
            <person name="Findley K."/>
            <person name="Lee S.C."/>
            <person name="Walker B."/>
            <person name="Young S."/>
            <person name="Zeng Q."/>
            <person name="Gargeya S."/>
            <person name="Fitzgerald M."/>
            <person name="Haas B."/>
            <person name="Abouelleil A."/>
            <person name="Allen A.W."/>
            <person name="Alvarado L."/>
            <person name="Arachchi H.M."/>
            <person name="Berlin A.M."/>
            <person name="Chapman S.B."/>
            <person name="Gainer-Dewar J."/>
            <person name="Goldberg J."/>
            <person name="Griggs A."/>
            <person name="Gujja S."/>
            <person name="Hansen M."/>
            <person name="Howarth C."/>
            <person name="Imamovic A."/>
            <person name="Ireland A."/>
            <person name="Larimer J."/>
            <person name="McCowan C."/>
            <person name="Murphy C."/>
            <person name="Pearson M."/>
            <person name="Poon T.W."/>
            <person name="Priest M."/>
            <person name="Roberts A."/>
            <person name="Saif S."/>
            <person name="Shea T."/>
            <person name="Sisk P."/>
            <person name="Sykes S."/>
            <person name="Wortman J."/>
            <person name="Nusbaum C."/>
            <person name="Birren B."/>
        </authorList>
    </citation>
    <scope>NUCLEOTIDE SEQUENCE [LARGE SCALE GENOMIC DNA]</scope>
    <source>
        <strain evidence="2">1006PhL</strain>
    </source>
</reference>